<dbReference type="Gene3D" id="3.30.565.10">
    <property type="entry name" value="Histidine kinase-like ATPase, C-terminal domain"/>
    <property type="match status" value="1"/>
</dbReference>
<dbReference type="CDD" id="cd00082">
    <property type="entry name" value="HisKA"/>
    <property type="match status" value="1"/>
</dbReference>
<dbReference type="PANTHER" id="PTHR45453">
    <property type="entry name" value="PHOSPHATE REGULON SENSOR PROTEIN PHOR"/>
    <property type="match status" value="1"/>
</dbReference>
<evidence type="ECO:0000256" key="7">
    <source>
        <dbReference type="ARBA" id="ARBA00023012"/>
    </source>
</evidence>
<sequence length="463" mass="52069">MHHLMNSVKNSAIVKNDGKNFLHFFLAFTVIFAALTLIIVQVMRSGVYKTTDQNLLNLGQNPDFLKSIVLHQQSNSNADSHPSSTGQYGPANTVLLYDEKGKLIIPTTTTVAGQNGNQILTQLEKSVRFNRSNIGTIQSVSVHNDYGANWNYRYLTMATVDTNDNIIGYVQVFANVDQLKESLSRNILIVLTTMAIFWVISILISLYLANWTLLPVMLAYEKQKEFVENASHELRTPLAILQNRLELLFQNPTATIIDESENISASLSEVRNMRLLTTNLLNLARRDSGLKIEPEETNATFFENIFESYQMLAQDADKTFTGTVKLDGNVNLDQSLVKQLMTILFDNAMKYSNEDGKIDILITKSGSYLNLFVSDNGEGISNEDKKRVFDRFYRVDKARTRQKGGLGLGLSLAKQIVVAYGGRIAIEDNPPKGTKFVIRLKIEMPTVHPARIFQKNKEISDKK</sequence>
<dbReference type="Proteomes" id="UP000439550">
    <property type="component" value="Unassembled WGS sequence"/>
</dbReference>
<feature type="domain" description="Histidine kinase" evidence="9">
    <location>
        <begin position="229"/>
        <end position="444"/>
    </location>
</feature>
<keyword evidence="4" id="KW-0597">Phosphoprotein</keyword>
<keyword evidence="11" id="KW-1185">Reference proteome</keyword>
<accession>A0A7X1Z9Q1</accession>
<dbReference type="InterPro" id="IPR050351">
    <property type="entry name" value="BphY/WalK/GraS-like"/>
</dbReference>
<dbReference type="InterPro" id="IPR036097">
    <property type="entry name" value="HisK_dim/P_sf"/>
</dbReference>
<dbReference type="SUPFAM" id="SSF55874">
    <property type="entry name" value="ATPase domain of HSP90 chaperone/DNA topoisomerase II/histidine kinase"/>
    <property type="match status" value="1"/>
</dbReference>
<comment type="caution">
    <text evidence="10">The sequence shown here is derived from an EMBL/GenBank/DDBJ whole genome shotgun (WGS) entry which is preliminary data.</text>
</comment>
<evidence type="ECO:0000256" key="2">
    <source>
        <dbReference type="ARBA" id="ARBA00004370"/>
    </source>
</evidence>
<keyword evidence="7" id="KW-0902">Two-component regulatory system</keyword>
<dbReference type="GO" id="GO:0005886">
    <property type="term" value="C:plasma membrane"/>
    <property type="evidence" value="ECO:0007669"/>
    <property type="project" value="TreeGrafter"/>
</dbReference>
<evidence type="ECO:0000313" key="10">
    <source>
        <dbReference type="EMBL" id="MQW40439.1"/>
    </source>
</evidence>
<evidence type="ECO:0000256" key="1">
    <source>
        <dbReference type="ARBA" id="ARBA00000085"/>
    </source>
</evidence>
<keyword evidence="6 10" id="KW-0418">Kinase</keyword>
<protein>
    <recommendedName>
        <fullName evidence="3">histidine kinase</fullName>
        <ecNumber evidence="3">2.7.13.3</ecNumber>
    </recommendedName>
</protein>
<dbReference type="PROSITE" id="PS50109">
    <property type="entry name" value="HIS_KIN"/>
    <property type="match status" value="1"/>
</dbReference>
<keyword evidence="8" id="KW-1133">Transmembrane helix</keyword>
<dbReference type="OrthoDB" id="9813151at2"/>
<keyword evidence="5" id="KW-0808">Transferase</keyword>
<dbReference type="GO" id="GO:0016036">
    <property type="term" value="P:cellular response to phosphate starvation"/>
    <property type="evidence" value="ECO:0007669"/>
    <property type="project" value="TreeGrafter"/>
</dbReference>
<reference evidence="10 11" key="1">
    <citation type="submission" date="2019-10" db="EMBL/GenBank/DDBJ databases">
        <authorList>
            <person name="Dong K."/>
        </authorList>
    </citation>
    <scope>NUCLEOTIDE SEQUENCE [LARGE SCALE GENOMIC DNA]</scope>
    <source>
        <strain evidence="10 11">DSM 28960</strain>
    </source>
</reference>
<dbReference type="Pfam" id="PF00512">
    <property type="entry name" value="HisKA"/>
    <property type="match status" value="1"/>
</dbReference>
<dbReference type="GO" id="GO:0004721">
    <property type="term" value="F:phosphoprotein phosphatase activity"/>
    <property type="evidence" value="ECO:0007669"/>
    <property type="project" value="TreeGrafter"/>
</dbReference>
<proteinExistence type="predicted"/>
<evidence type="ECO:0000259" key="9">
    <source>
        <dbReference type="PROSITE" id="PS50109"/>
    </source>
</evidence>
<dbReference type="Pfam" id="PF02518">
    <property type="entry name" value="HATPase_c"/>
    <property type="match status" value="1"/>
</dbReference>
<dbReference type="InterPro" id="IPR003661">
    <property type="entry name" value="HisK_dim/P_dom"/>
</dbReference>
<dbReference type="Gene3D" id="1.10.287.130">
    <property type="match status" value="1"/>
</dbReference>
<evidence type="ECO:0000256" key="3">
    <source>
        <dbReference type="ARBA" id="ARBA00012438"/>
    </source>
</evidence>
<evidence type="ECO:0000256" key="4">
    <source>
        <dbReference type="ARBA" id="ARBA00022553"/>
    </source>
</evidence>
<dbReference type="InterPro" id="IPR004358">
    <property type="entry name" value="Sig_transdc_His_kin-like_C"/>
</dbReference>
<keyword evidence="8" id="KW-0812">Transmembrane</keyword>
<gene>
    <name evidence="10" type="ORF">GHI93_10970</name>
</gene>
<dbReference type="InterPro" id="IPR036890">
    <property type="entry name" value="HATPase_C_sf"/>
</dbReference>
<dbReference type="CDD" id="cd00075">
    <property type="entry name" value="HATPase"/>
    <property type="match status" value="1"/>
</dbReference>
<evidence type="ECO:0000256" key="8">
    <source>
        <dbReference type="SAM" id="Phobius"/>
    </source>
</evidence>
<dbReference type="RefSeq" id="WP_153497073.1">
    <property type="nucleotide sequence ID" value="NZ_CAXYUY010000036.1"/>
</dbReference>
<dbReference type="InterPro" id="IPR003594">
    <property type="entry name" value="HATPase_dom"/>
</dbReference>
<dbReference type="SMART" id="SM00388">
    <property type="entry name" value="HisKA"/>
    <property type="match status" value="1"/>
</dbReference>
<dbReference type="EMBL" id="WITJ01000019">
    <property type="protein sequence ID" value="MQW40439.1"/>
    <property type="molecule type" value="Genomic_DNA"/>
</dbReference>
<dbReference type="EC" id="2.7.13.3" evidence="3"/>
<dbReference type="PANTHER" id="PTHR45453:SF1">
    <property type="entry name" value="PHOSPHATE REGULON SENSOR PROTEIN PHOR"/>
    <property type="match status" value="1"/>
</dbReference>
<dbReference type="AlphaFoldDB" id="A0A7X1Z9Q1"/>
<dbReference type="SMART" id="SM00387">
    <property type="entry name" value="HATPase_c"/>
    <property type="match status" value="1"/>
</dbReference>
<feature type="transmembrane region" description="Helical" evidence="8">
    <location>
        <begin position="20"/>
        <end position="40"/>
    </location>
</feature>
<keyword evidence="8" id="KW-0472">Membrane</keyword>
<dbReference type="PRINTS" id="PR00344">
    <property type="entry name" value="BCTRLSENSOR"/>
</dbReference>
<name>A0A7X1Z9Q1_9LACT</name>
<feature type="transmembrane region" description="Helical" evidence="8">
    <location>
        <begin position="187"/>
        <end position="209"/>
    </location>
</feature>
<evidence type="ECO:0000256" key="6">
    <source>
        <dbReference type="ARBA" id="ARBA00022777"/>
    </source>
</evidence>
<evidence type="ECO:0000313" key="11">
    <source>
        <dbReference type="Proteomes" id="UP000439550"/>
    </source>
</evidence>
<comment type="catalytic activity">
    <reaction evidence="1">
        <text>ATP + protein L-histidine = ADP + protein N-phospho-L-histidine.</text>
        <dbReference type="EC" id="2.7.13.3"/>
    </reaction>
</comment>
<organism evidence="10 11">
    <name type="scientific">Lactococcus hircilactis</name>
    <dbReference type="NCBI Taxonomy" id="1494462"/>
    <lineage>
        <taxon>Bacteria</taxon>
        <taxon>Bacillati</taxon>
        <taxon>Bacillota</taxon>
        <taxon>Bacilli</taxon>
        <taxon>Lactobacillales</taxon>
        <taxon>Streptococcaceae</taxon>
        <taxon>Lactococcus</taxon>
    </lineage>
</organism>
<dbReference type="InterPro" id="IPR005467">
    <property type="entry name" value="His_kinase_dom"/>
</dbReference>
<evidence type="ECO:0000256" key="5">
    <source>
        <dbReference type="ARBA" id="ARBA00022679"/>
    </source>
</evidence>
<dbReference type="GO" id="GO:0000155">
    <property type="term" value="F:phosphorelay sensor kinase activity"/>
    <property type="evidence" value="ECO:0007669"/>
    <property type="project" value="InterPro"/>
</dbReference>
<dbReference type="SUPFAM" id="SSF47384">
    <property type="entry name" value="Homodimeric domain of signal transducing histidine kinase"/>
    <property type="match status" value="1"/>
</dbReference>
<dbReference type="FunFam" id="3.30.565.10:FF:000006">
    <property type="entry name" value="Sensor histidine kinase WalK"/>
    <property type="match status" value="1"/>
</dbReference>
<comment type="subcellular location">
    <subcellularLocation>
        <location evidence="2">Membrane</location>
    </subcellularLocation>
</comment>